<accession>A0A2S7W286</accession>
<dbReference type="SUPFAM" id="SSF110997">
    <property type="entry name" value="Sporulation related repeat"/>
    <property type="match status" value="1"/>
</dbReference>
<dbReference type="RefSeq" id="WP_105061120.1">
    <property type="nucleotide sequence ID" value="NZ_MSCJ01000001.1"/>
</dbReference>
<feature type="region of interest" description="Disordered" evidence="1">
    <location>
        <begin position="64"/>
        <end position="91"/>
    </location>
</feature>
<dbReference type="InterPro" id="IPR036680">
    <property type="entry name" value="SPOR-like_sf"/>
</dbReference>
<proteinExistence type="predicted"/>
<name>A0A2S7W286_PHOAN</name>
<gene>
    <name evidence="4" type="ORF">BTO08_12420</name>
</gene>
<dbReference type="Pfam" id="PF05036">
    <property type="entry name" value="SPOR"/>
    <property type="match status" value="1"/>
</dbReference>
<keyword evidence="2" id="KW-1133">Transmembrane helix</keyword>
<feature type="compositionally biased region" description="Basic and acidic residues" evidence="1">
    <location>
        <begin position="114"/>
        <end position="143"/>
    </location>
</feature>
<keyword evidence="2" id="KW-0472">Membrane</keyword>
<dbReference type="InterPro" id="IPR052521">
    <property type="entry name" value="Cell_div_SPOR-domain"/>
</dbReference>
<dbReference type="PANTHER" id="PTHR38687">
    <property type="entry name" value="CELL DIVISION PROTEIN DEDD-RELATED"/>
    <property type="match status" value="1"/>
</dbReference>
<sequence>MATKDYVKRGRSPKPANKKSSPSRKKAPAPSGFPIKWAVTAIVLVFGLITGLFFLSGTDVPEKPVPKDELPISAKPQPINEVKKTANKEVLPPKPEEKWRYIQELENKKVIVPDDLKNQRVQPVEKETAAKKTDTPKPKENAQTDKPVVAVDTKPSPAKTQPEATSNVRFVLQCGAYRKKSQADERKAKIAFQGMNSQLKISSDAKGTWYRVVLGPYSQKSSAEKDKAKLQSAGVSPCGIWHWQ</sequence>
<dbReference type="EMBL" id="MSCJ01000001">
    <property type="protein sequence ID" value="PQJ68113.1"/>
    <property type="molecule type" value="Genomic_DNA"/>
</dbReference>
<evidence type="ECO:0000313" key="4">
    <source>
        <dbReference type="EMBL" id="PQJ68113.1"/>
    </source>
</evidence>
<dbReference type="GO" id="GO:0051301">
    <property type="term" value="P:cell division"/>
    <property type="evidence" value="ECO:0007669"/>
    <property type="project" value="UniProtKB-KW"/>
</dbReference>
<reference evidence="4 5" key="1">
    <citation type="submission" date="2016-12" db="EMBL/GenBank/DDBJ databases">
        <title>Diversity of luminous bacteria.</title>
        <authorList>
            <person name="Yoshizawa S."/>
            <person name="Kogure K."/>
        </authorList>
    </citation>
    <scope>NUCLEOTIDE SEQUENCE [LARGE SCALE GENOMIC DNA]</scope>
    <source>
        <strain evidence="4 5">LC1-200</strain>
    </source>
</reference>
<feature type="domain" description="SPOR" evidence="3">
    <location>
        <begin position="164"/>
        <end position="244"/>
    </location>
</feature>
<comment type="caution">
    <text evidence="4">The sequence shown here is derived from an EMBL/GenBank/DDBJ whole genome shotgun (WGS) entry which is preliminary data.</text>
</comment>
<evidence type="ECO:0000313" key="5">
    <source>
        <dbReference type="Proteomes" id="UP000238730"/>
    </source>
</evidence>
<evidence type="ECO:0000256" key="1">
    <source>
        <dbReference type="SAM" id="MobiDB-lite"/>
    </source>
</evidence>
<organism evidence="4 5">
    <name type="scientific">Photobacterium angustum</name>
    <dbReference type="NCBI Taxonomy" id="661"/>
    <lineage>
        <taxon>Bacteria</taxon>
        <taxon>Pseudomonadati</taxon>
        <taxon>Pseudomonadota</taxon>
        <taxon>Gammaproteobacteria</taxon>
        <taxon>Vibrionales</taxon>
        <taxon>Vibrionaceae</taxon>
        <taxon>Photobacterium</taxon>
    </lineage>
</organism>
<dbReference type="AlphaFoldDB" id="A0A2S7W286"/>
<feature type="region of interest" description="Disordered" evidence="1">
    <location>
        <begin position="114"/>
        <end position="164"/>
    </location>
</feature>
<dbReference type="PANTHER" id="PTHR38687:SF2">
    <property type="entry name" value="CELL DIVISION PROTEIN FTSN"/>
    <property type="match status" value="1"/>
</dbReference>
<protein>
    <submittedName>
        <fullName evidence="4">Cell division protein</fullName>
    </submittedName>
</protein>
<dbReference type="Gene3D" id="3.30.70.1070">
    <property type="entry name" value="Sporulation related repeat"/>
    <property type="match status" value="1"/>
</dbReference>
<evidence type="ECO:0000259" key="3">
    <source>
        <dbReference type="PROSITE" id="PS51724"/>
    </source>
</evidence>
<feature type="region of interest" description="Disordered" evidence="1">
    <location>
        <begin position="1"/>
        <end position="32"/>
    </location>
</feature>
<dbReference type="PROSITE" id="PS51724">
    <property type="entry name" value="SPOR"/>
    <property type="match status" value="1"/>
</dbReference>
<dbReference type="OrthoDB" id="8558195at2"/>
<keyword evidence="2" id="KW-0812">Transmembrane</keyword>
<keyword evidence="4" id="KW-0131">Cell cycle</keyword>
<dbReference type="InterPro" id="IPR007730">
    <property type="entry name" value="SPOR-like_dom"/>
</dbReference>
<dbReference type="GO" id="GO:0042834">
    <property type="term" value="F:peptidoglycan binding"/>
    <property type="evidence" value="ECO:0007669"/>
    <property type="project" value="InterPro"/>
</dbReference>
<dbReference type="Proteomes" id="UP000238730">
    <property type="component" value="Unassembled WGS sequence"/>
</dbReference>
<evidence type="ECO:0000256" key="2">
    <source>
        <dbReference type="SAM" id="Phobius"/>
    </source>
</evidence>
<keyword evidence="4" id="KW-0132">Cell division</keyword>
<feature type="transmembrane region" description="Helical" evidence="2">
    <location>
        <begin position="33"/>
        <end position="55"/>
    </location>
</feature>